<dbReference type="EMBL" id="LNJB01000008">
    <property type="protein sequence ID" value="KYC54718.1"/>
    <property type="molecule type" value="Genomic_DNA"/>
</dbReference>
<dbReference type="AlphaFoldDB" id="A0A150JFE2"/>
<name>A0A150JFE2_9EURY</name>
<evidence type="ECO:0000313" key="3">
    <source>
        <dbReference type="EMBL" id="KYC58538.1"/>
    </source>
</evidence>
<reference evidence="3 4" key="1">
    <citation type="journal article" date="2016" name="ISME J.">
        <title>Chasing the elusive Euryarchaeota class WSA2: genomes reveal a uniquely fastidious methyl-reducing methanogen.</title>
        <authorList>
            <person name="Nobu M.K."/>
            <person name="Narihiro T."/>
            <person name="Kuroda K."/>
            <person name="Mei R."/>
            <person name="Liu W.T."/>
        </authorList>
    </citation>
    <scope>NUCLEOTIDE SEQUENCE [LARGE SCALE GENOMIC DNA]</scope>
    <source>
        <strain evidence="2">ADurb1013_Bin02101</strain>
        <strain evidence="3">ADurb1213_Bin02801</strain>
    </source>
</reference>
<dbReference type="EMBL" id="LNJE01000001">
    <property type="protein sequence ID" value="KYC58538.1"/>
    <property type="molecule type" value="Genomic_DNA"/>
</dbReference>
<dbReference type="InterPro" id="IPR005149">
    <property type="entry name" value="Tscrpt_reg_PadR_N"/>
</dbReference>
<evidence type="ECO:0000259" key="1">
    <source>
        <dbReference type="Pfam" id="PF03551"/>
    </source>
</evidence>
<dbReference type="Pfam" id="PF03551">
    <property type="entry name" value="PadR"/>
    <property type="match status" value="1"/>
</dbReference>
<feature type="domain" description="Transcription regulator PadR N-terminal" evidence="1">
    <location>
        <begin position="19"/>
        <end position="91"/>
    </location>
</feature>
<comment type="caution">
    <text evidence="3">The sequence shown here is derived from an EMBL/GenBank/DDBJ whole genome shotgun (WGS) entry which is preliminary data.</text>
</comment>
<protein>
    <submittedName>
        <fullName evidence="3">Transcriptional regulator PadR-like family protein</fullName>
    </submittedName>
</protein>
<gene>
    <name evidence="2" type="ORF">AN188_00756</name>
    <name evidence="3" type="ORF">APG09_00008</name>
</gene>
<accession>A0A150JCC0</accession>
<sequence length="105" mass="12256">MPLDRLKRKLTTEVLWIYILSLLSNKSMYAYEVKNEIEKNFSFAPARITSYIVLYNLENGGYVTSEWEDSGHGRPNRKYYIITDSGKNLLKDGKDFINLVVSRIE</sequence>
<dbReference type="PANTHER" id="PTHR43252">
    <property type="entry name" value="TRANSCRIPTIONAL REGULATOR YQJI"/>
    <property type="match status" value="1"/>
</dbReference>
<accession>A0A150JFE2</accession>
<accession>A0A150JN47</accession>
<dbReference type="PANTHER" id="PTHR43252:SF2">
    <property type="entry name" value="TRANSCRIPTION REGULATOR, PADR-LIKE FAMILY"/>
    <property type="match status" value="1"/>
</dbReference>
<dbReference type="InterPro" id="IPR036388">
    <property type="entry name" value="WH-like_DNA-bd_sf"/>
</dbReference>
<organism evidence="3">
    <name type="scientific">Candidatus Methanofastidiosum methylothiophilum</name>
    <dbReference type="NCBI Taxonomy" id="1705564"/>
    <lineage>
        <taxon>Archaea</taxon>
        <taxon>Methanobacteriati</taxon>
        <taxon>Methanobacteriota</taxon>
        <taxon>Stenosarchaea group</taxon>
        <taxon>Candidatus Methanofastidiosia</taxon>
        <taxon>Candidatus Methanofastidiosales</taxon>
        <taxon>Candidatus Methanofastidiosaceae</taxon>
        <taxon>Candidatus Methanofastidiosum</taxon>
    </lineage>
</organism>
<evidence type="ECO:0000313" key="2">
    <source>
        <dbReference type="EMBL" id="KYC54718.1"/>
    </source>
</evidence>
<evidence type="ECO:0000313" key="4">
    <source>
        <dbReference type="Proteomes" id="UP000092420"/>
    </source>
</evidence>
<dbReference type="SUPFAM" id="SSF46785">
    <property type="entry name" value="Winged helix' DNA-binding domain"/>
    <property type="match status" value="1"/>
</dbReference>
<proteinExistence type="predicted"/>
<dbReference type="InterPro" id="IPR036390">
    <property type="entry name" value="WH_DNA-bd_sf"/>
</dbReference>
<dbReference type="Proteomes" id="UP000092420">
    <property type="component" value="Unassembled WGS sequence"/>
</dbReference>
<dbReference type="Gene3D" id="1.10.10.10">
    <property type="entry name" value="Winged helix-like DNA-binding domain superfamily/Winged helix DNA-binding domain"/>
    <property type="match status" value="1"/>
</dbReference>